<gene>
    <name evidence="3" type="ORF">D9619_003709</name>
</gene>
<accession>A0A8H5AX06</accession>
<organism evidence="3 4">
    <name type="scientific">Psilocybe cf. subviscida</name>
    <dbReference type="NCBI Taxonomy" id="2480587"/>
    <lineage>
        <taxon>Eukaryota</taxon>
        <taxon>Fungi</taxon>
        <taxon>Dikarya</taxon>
        <taxon>Basidiomycota</taxon>
        <taxon>Agaricomycotina</taxon>
        <taxon>Agaricomycetes</taxon>
        <taxon>Agaricomycetidae</taxon>
        <taxon>Agaricales</taxon>
        <taxon>Agaricineae</taxon>
        <taxon>Strophariaceae</taxon>
        <taxon>Psilocybe</taxon>
    </lineage>
</organism>
<dbReference type="SUPFAM" id="SSF52540">
    <property type="entry name" value="P-loop containing nucleoside triphosphate hydrolases"/>
    <property type="match status" value="1"/>
</dbReference>
<dbReference type="OrthoDB" id="7464126at2759"/>
<dbReference type="Proteomes" id="UP000567179">
    <property type="component" value="Unassembled WGS sequence"/>
</dbReference>
<dbReference type="Gene3D" id="3.40.50.300">
    <property type="entry name" value="P-loop containing nucleotide triphosphate hydrolases"/>
    <property type="match status" value="1"/>
</dbReference>
<name>A0A8H5AX06_9AGAR</name>
<dbReference type="PANTHER" id="PTHR10039">
    <property type="entry name" value="AMELOGENIN"/>
    <property type="match status" value="1"/>
</dbReference>
<dbReference type="EMBL" id="JAACJJ010000056">
    <property type="protein sequence ID" value="KAF5312271.1"/>
    <property type="molecule type" value="Genomic_DNA"/>
</dbReference>
<dbReference type="Pfam" id="PF24883">
    <property type="entry name" value="NPHP3_N"/>
    <property type="match status" value="1"/>
</dbReference>
<dbReference type="InterPro" id="IPR007111">
    <property type="entry name" value="NACHT_NTPase"/>
</dbReference>
<evidence type="ECO:0000313" key="3">
    <source>
        <dbReference type="EMBL" id="KAF5312271.1"/>
    </source>
</evidence>
<keyword evidence="1" id="KW-0677">Repeat</keyword>
<evidence type="ECO:0000313" key="4">
    <source>
        <dbReference type="Proteomes" id="UP000567179"/>
    </source>
</evidence>
<dbReference type="PANTHER" id="PTHR10039:SF14">
    <property type="entry name" value="NACHT DOMAIN-CONTAINING PROTEIN"/>
    <property type="match status" value="1"/>
</dbReference>
<keyword evidence="4" id="KW-1185">Reference proteome</keyword>
<comment type="caution">
    <text evidence="3">The sequence shown here is derived from an EMBL/GenBank/DDBJ whole genome shotgun (WGS) entry which is preliminary data.</text>
</comment>
<dbReference type="PROSITE" id="PS50837">
    <property type="entry name" value="NACHT"/>
    <property type="match status" value="1"/>
</dbReference>
<proteinExistence type="predicted"/>
<evidence type="ECO:0000256" key="1">
    <source>
        <dbReference type="ARBA" id="ARBA00022737"/>
    </source>
</evidence>
<protein>
    <recommendedName>
        <fullName evidence="2">NACHT domain-containing protein</fullName>
    </recommendedName>
</protein>
<dbReference type="InterPro" id="IPR027417">
    <property type="entry name" value="P-loop_NTPase"/>
</dbReference>
<reference evidence="3 4" key="1">
    <citation type="journal article" date="2020" name="ISME J.">
        <title>Uncovering the hidden diversity of litter-decomposition mechanisms in mushroom-forming fungi.</title>
        <authorList>
            <person name="Floudas D."/>
            <person name="Bentzer J."/>
            <person name="Ahren D."/>
            <person name="Johansson T."/>
            <person name="Persson P."/>
            <person name="Tunlid A."/>
        </authorList>
    </citation>
    <scope>NUCLEOTIDE SEQUENCE [LARGE SCALE GENOMIC DNA]</scope>
    <source>
        <strain evidence="3 4">CBS 101986</strain>
    </source>
</reference>
<dbReference type="InterPro" id="IPR056884">
    <property type="entry name" value="NPHP3-like_N"/>
</dbReference>
<sequence length="839" mass="94940">MCSTIRDGLDSRGSLFQGAKAIHISGGSFYAYGSSEGRTQTDAALSILNSRMEPGAAYDAAAREDVPKCHENTRVAIVEGIEKWSTCHEDYHARPIMWMYGPAGSGKTTIMQTVAATFSKEGALAGSFFFSRSAPNRPKTKVNFVITIAYQLWFNVPAIRDHMVTALADSSLVDKSLIYQLDVLIIRPLNKLDALQIGGRLIFMVDGLDECESDSCQRDILDLLAHFTRQTLHSFPVLIASRQTSAIQAFFSDADITGKTWGMPIDNDYRAYEDIRKVVVAAFDNIKLEHPSKGSLRSQWPAPSDINTIVQRSSGQFIYASVVMKYIAEHSRHPERSLQTILDVQASGGDPWPYKELDAIYTEIMSTVEPENLPFVMDFIGCLSLPSSARGVSIFKDACADYIPSQDWDTVFMAEPGTTQARLNRLRPLITPSWFREKLTFRISHASFVEYLLDMSRSGEFFLDMRMVHCRLAHHWLKVYTAHLKNYNGCTSSPGQQHDCAVKPVIQFMPHKYKGTQFDTFIWHCCRAKITLELLKDIVLFDIEAALSWMADHDTSIRGANFWKEVLHWINFVIWLQEQAPPAHQDLIDTFSKKLQSAIYAVVSLHSTASDTITEFAVFISLWTQIYRDGDVEHQTSDMGVFKPITDIWGAAGVAIKSNNTRRHERGQFCGRYICHVSCRFLSRVLTPALSMDGQSFLDGTHYSNMALRLSKDYMANPECPAIWRTIPLFLSKASPNKELGLFIRDNLLQIPRKYDSTCLYRTHPESLRGRNRVDTFMAFCIYVYPTDIQKDSLMKNGHAEFASSLMNMAPNAPTLSFRLNLPKPPQHWCDTASFHWRL</sequence>
<dbReference type="AlphaFoldDB" id="A0A8H5AX06"/>
<evidence type="ECO:0000259" key="2">
    <source>
        <dbReference type="PROSITE" id="PS50837"/>
    </source>
</evidence>
<feature type="domain" description="NACHT" evidence="2">
    <location>
        <begin position="95"/>
        <end position="242"/>
    </location>
</feature>